<comment type="catalytic activity">
    <reaction evidence="1">
        <text>a monocarboxylic acid amide + H2O = a monocarboxylate + NH4(+)</text>
        <dbReference type="Rhea" id="RHEA:12020"/>
        <dbReference type="ChEBI" id="CHEBI:15377"/>
        <dbReference type="ChEBI" id="CHEBI:28938"/>
        <dbReference type="ChEBI" id="CHEBI:35757"/>
        <dbReference type="ChEBI" id="CHEBI:83628"/>
        <dbReference type="EC" id="3.5.1.4"/>
    </reaction>
</comment>
<keyword evidence="4" id="KW-0378">Hydrolase</keyword>
<dbReference type="Pfam" id="PF01425">
    <property type="entry name" value="Amidase"/>
    <property type="match status" value="1"/>
</dbReference>
<evidence type="ECO:0000313" key="8">
    <source>
        <dbReference type="Proteomes" id="UP000256645"/>
    </source>
</evidence>
<proteinExistence type="inferred from homology"/>
<feature type="domain" description="Amidase" evidence="6">
    <location>
        <begin position="80"/>
        <end position="551"/>
    </location>
</feature>
<evidence type="ECO:0000259" key="6">
    <source>
        <dbReference type="Pfam" id="PF01425"/>
    </source>
</evidence>
<dbReference type="GO" id="GO:0004040">
    <property type="term" value="F:amidase activity"/>
    <property type="evidence" value="ECO:0007669"/>
    <property type="project" value="UniProtKB-EC"/>
</dbReference>
<gene>
    <name evidence="7" type="ORF">BP6252_04524</name>
</gene>
<dbReference type="PANTHER" id="PTHR46072:SF2">
    <property type="entry name" value="AMIDASE (EUROFUNG)"/>
    <property type="match status" value="1"/>
</dbReference>
<dbReference type="PIRSF" id="PIRSF001221">
    <property type="entry name" value="Amidase_fungi"/>
    <property type="match status" value="1"/>
</dbReference>
<feature type="active site" description="Charge relay system" evidence="5">
    <location>
        <position position="211"/>
    </location>
</feature>
<dbReference type="STRING" id="1849047.A0A3D8S0U2"/>
<dbReference type="EC" id="3.5.1.4" evidence="3"/>
<evidence type="ECO:0000256" key="4">
    <source>
        <dbReference type="ARBA" id="ARBA00022801"/>
    </source>
</evidence>
<dbReference type="PANTHER" id="PTHR46072">
    <property type="entry name" value="AMIDASE-RELATED-RELATED"/>
    <property type="match status" value="1"/>
</dbReference>
<organism evidence="7 8">
    <name type="scientific">Coleophoma cylindrospora</name>
    <dbReference type="NCBI Taxonomy" id="1849047"/>
    <lineage>
        <taxon>Eukaryota</taxon>
        <taxon>Fungi</taxon>
        <taxon>Dikarya</taxon>
        <taxon>Ascomycota</taxon>
        <taxon>Pezizomycotina</taxon>
        <taxon>Leotiomycetes</taxon>
        <taxon>Helotiales</taxon>
        <taxon>Dermateaceae</taxon>
        <taxon>Coleophoma</taxon>
    </lineage>
</organism>
<evidence type="ECO:0000256" key="2">
    <source>
        <dbReference type="ARBA" id="ARBA00009199"/>
    </source>
</evidence>
<feature type="active site" description="Acyl-ester intermediate" evidence="5">
    <location>
        <position position="235"/>
    </location>
</feature>
<dbReference type="AlphaFoldDB" id="A0A3D8S0U2"/>
<dbReference type="Proteomes" id="UP000256645">
    <property type="component" value="Unassembled WGS sequence"/>
</dbReference>
<feature type="active site" description="Charge relay system" evidence="5">
    <location>
        <position position="136"/>
    </location>
</feature>
<dbReference type="Gene3D" id="3.90.1300.10">
    <property type="entry name" value="Amidase signature (AS) domain"/>
    <property type="match status" value="1"/>
</dbReference>
<evidence type="ECO:0000313" key="7">
    <source>
        <dbReference type="EMBL" id="RDW79886.1"/>
    </source>
</evidence>
<protein>
    <recommendedName>
        <fullName evidence="3">amidase</fullName>
        <ecNumber evidence="3">3.5.1.4</ecNumber>
    </recommendedName>
</protein>
<sequence length="562" mass="60878">MEAGTPQSWQERALFKKTNVLSSVPPEFLHSELSQSTTDTSSVQHIPATILSALETEITALDVSGITSSIAAGKYSSVQVLNAFTHRAVIAHQLLNCCLEFPYQAALERAKTLDAFFNASQGKTMGPLHGLPFSVKDQCRVAGTETTCGFVANLGFKDEKDSLLVEILQNAGAIVFVKTSLSIGCMWGETINNIIGTTSNPFNRSFSCGGSSGGEGALIGFHASPLGIGSDLGGSIRSPSAYQGLWGLRPSSGRIPYHNILNSMEGQETIPSVVGPMCHSPATLVTFVRTVADAEPWHSDPKCQPIPWRSDVFAKFTSPDRKLKIGIMHWDSEILPQPPVRWAMKNVEEKLRAAGHEIIPWKLDQKAALKILLKVFSSDASGDINRTLARSGEPAQNLITATTPEVPPLTLLESWELACKRLAFQAAVLEQWKETAKSGTSNEVMDAYITPVNPAIAPQHGHYAKARYLGYTGTVNVLDFTACTIPVGFVSPDLHEADNVDENVDCVGAEIPAPTCELDVHIRKIYDPEVYKGMPLTVQVVGRRMEEEKILGIATTLEKLLG</sequence>
<accession>A0A3D8S0U2</accession>
<comment type="similarity">
    <text evidence="2">Belongs to the amidase family.</text>
</comment>
<dbReference type="InterPro" id="IPR023631">
    <property type="entry name" value="Amidase_dom"/>
</dbReference>
<comment type="caution">
    <text evidence="7">The sequence shown here is derived from an EMBL/GenBank/DDBJ whole genome shotgun (WGS) entry which is preliminary data.</text>
</comment>
<evidence type="ECO:0000256" key="3">
    <source>
        <dbReference type="ARBA" id="ARBA00012922"/>
    </source>
</evidence>
<name>A0A3D8S0U2_9HELO</name>
<evidence type="ECO:0000256" key="1">
    <source>
        <dbReference type="ARBA" id="ARBA00001311"/>
    </source>
</evidence>
<keyword evidence="8" id="KW-1185">Reference proteome</keyword>
<dbReference type="InterPro" id="IPR020556">
    <property type="entry name" value="Amidase_CS"/>
</dbReference>
<dbReference type="EMBL" id="PDLM01000004">
    <property type="protein sequence ID" value="RDW79886.1"/>
    <property type="molecule type" value="Genomic_DNA"/>
</dbReference>
<evidence type="ECO:0000256" key="5">
    <source>
        <dbReference type="PIRSR" id="PIRSR001221-1"/>
    </source>
</evidence>
<reference evidence="7 8" key="1">
    <citation type="journal article" date="2018" name="IMA Fungus">
        <title>IMA Genome-F 9: Draft genome sequence of Annulohypoxylon stygium, Aspergillus mulundensis, Berkeleyomyces basicola (syn. Thielaviopsis basicola), Ceratocystis smalleyi, two Cercospora beticola strains, Coleophoma cylindrospora, Fusarium fracticaudum, Phialophora cf. hyalina, and Morchella septimelata.</title>
        <authorList>
            <person name="Wingfield B.D."/>
            <person name="Bills G.F."/>
            <person name="Dong Y."/>
            <person name="Huang W."/>
            <person name="Nel W.J."/>
            <person name="Swalarsk-Parry B.S."/>
            <person name="Vaghefi N."/>
            <person name="Wilken P.M."/>
            <person name="An Z."/>
            <person name="de Beer Z.W."/>
            <person name="De Vos L."/>
            <person name="Chen L."/>
            <person name="Duong T.A."/>
            <person name="Gao Y."/>
            <person name="Hammerbacher A."/>
            <person name="Kikkert J.R."/>
            <person name="Li Y."/>
            <person name="Li H."/>
            <person name="Li K."/>
            <person name="Li Q."/>
            <person name="Liu X."/>
            <person name="Ma X."/>
            <person name="Naidoo K."/>
            <person name="Pethybridge S.J."/>
            <person name="Sun J."/>
            <person name="Steenkamp E.T."/>
            <person name="van der Nest M.A."/>
            <person name="van Wyk S."/>
            <person name="Wingfield M.J."/>
            <person name="Xiong C."/>
            <person name="Yue Q."/>
            <person name="Zhang X."/>
        </authorList>
    </citation>
    <scope>NUCLEOTIDE SEQUENCE [LARGE SCALE GENOMIC DNA]</scope>
    <source>
        <strain evidence="7 8">BP6252</strain>
    </source>
</reference>
<dbReference type="OrthoDB" id="6428749at2759"/>
<dbReference type="PROSITE" id="PS00571">
    <property type="entry name" value="AMIDASES"/>
    <property type="match status" value="1"/>
</dbReference>
<dbReference type="SUPFAM" id="SSF75304">
    <property type="entry name" value="Amidase signature (AS) enzymes"/>
    <property type="match status" value="1"/>
</dbReference>
<dbReference type="InterPro" id="IPR036928">
    <property type="entry name" value="AS_sf"/>
</dbReference>